<proteinExistence type="predicted"/>
<accession>A0AAD1WPX1</accession>
<gene>
    <name evidence="4" type="ORF">PECUL_23A041879</name>
</gene>
<dbReference type="SMART" id="SM00832">
    <property type="entry name" value="C8"/>
    <property type="match status" value="1"/>
</dbReference>
<feature type="domain" description="VWFD" evidence="3">
    <location>
        <begin position="1258"/>
        <end position="1434"/>
    </location>
</feature>
<dbReference type="Pfam" id="PF01826">
    <property type="entry name" value="TIL"/>
    <property type="match status" value="1"/>
</dbReference>
<dbReference type="PANTHER" id="PTHR46534">
    <property type="entry name" value="IGGFC_BINDING DOMAIN-CONTAINING PROTEIN"/>
    <property type="match status" value="1"/>
</dbReference>
<evidence type="ECO:0000313" key="4">
    <source>
        <dbReference type="EMBL" id="CAH2318272.1"/>
    </source>
</evidence>
<dbReference type="Proteomes" id="UP001295444">
    <property type="component" value="Chromosome 10"/>
</dbReference>
<dbReference type="Pfam" id="PF12714">
    <property type="entry name" value="TILa"/>
    <property type="match status" value="1"/>
</dbReference>
<dbReference type="SMART" id="SM00216">
    <property type="entry name" value="VWD"/>
    <property type="match status" value="1"/>
</dbReference>
<dbReference type="Pfam" id="PF08742">
    <property type="entry name" value="C8"/>
    <property type="match status" value="1"/>
</dbReference>
<keyword evidence="1" id="KW-1015">Disulfide bond</keyword>
<feature type="domain" description="VWFD" evidence="3">
    <location>
        <begin position="868"/>
        <end position="1048"/>
    </location>
</feature>
<dbReference type="EMBL" id="OW240921">
    <property type="protein sequence ID" value="CAH2318272.1"/>
    <property type="molecule type" value="Genomic_DNA"/>
</dbReference>
<evidence type="ECO:0000259" key="3">
    <source>
        <dbReference type="PROSITE" id="PS51233"/>
    </source>
</evidence>
<dbReference type="Pfam" id="PF17517">
    <property type="entry name" value="IgGFc_binding"/>
    <property type="match status" value="2"/>
</dbReference>
<evidence type="ECO:0000313" key="5">
    <source>
        <dbReference type="Proteomes" id="UP001295444"/>
    </source>
</evidence>
<dbReference type="InterPro" id="IPR002919">
    <property type="entry name" value="TIL_dom"/>
</dbReference>
<dbReference type="Gene3D" id="2.10.25.10">
    <property type="entry name" value="Laminin"/>
    <property type="match status" value="1"/>
</dbReference>
<name>A0AAD1WPX1_PELCU</name>
<dbReference type="InterPro" id="IPR025615">
    <property type="entry name" value="TILa_dom"/>
</dbReference>
<keyword evidence="2" id="KW-0325">Glycoprotein</keyword>
<organism evidence="4 5">
    <name type="scientific">Pelobates cultripes</name>
    <name type="common">Western spadefoot toad</name>
    <dbReference type="NCBI Taxonomy" id="61616"/>
    <lineage>
        <taxon>Eukaryota</taxon>
        <taxon>Metazoa</taxon>
        <taxon>Chordata</taxon>
        <taxon>Craniata</taxon>
        <taxon>Vertebrata</taxon>
        <taxon>Euteleostomi</taxon>
        <taxon>Amphibia</taxon>
        <taxon>Batrachia</taxon>
        <taxon>Anura</taxon>
        <taxon>Pelobatoidea</taxon>
        <taxon>Pelobatidae</taxon>
        <taxon>Pelobates</taxon>
    </lineage>
</organism>
<protein>
    <recommendedName>
        <fullName evidence="3">VWFD domain-containing protein</fullName>
    </recommendedName>
</protein>
<dbReference type="Pfam" id="PF00094">
    <property type="entry name" value="VWD"/>
    <property type="match status" value="2"/>
</dbReference>
<dbReference type="InterPro" id="IPR036084">
    <property type="entry name" value="Ser_inhib-like_sf"/>
</dbReference>
<dbReference type="CDD" id="cd19941">
    <property type="entry name" value="TIL"/>
    <property type="match status" value="1"/>
</dbReference>
<dbReference type="InterPro" id="IPR035234">
    <property type="entry name" value="IgGFc-bd_N"/>
</dbReference>
<sequence>MYHYCSLIDMTTVGKEFITAFLQNANSQNPSKMQLFVTAISSSTTITVSVTGSNFKTEKKIEKGQSVGIEISESIEVFGSGTSSKSVILKSDAEITVVSQSYKDGSTDTALLYPTRRWGLLYYIITPPWGPDTEYKEFSVIAYDKTTTVDIYLKGGINFKGQVYPKGSKLTIAMEPYQVVQLQSADDLSGTRVLAQYPVSVLSGHTCTQKYGHCSHVFEQLLPVESWGTRFFIPGLSFQPNPDIVIVGAFKDTRIDYKSGTQKGTKMITDGEVIQFEITPASPLTMQANGGIQVLFYGTGGLLNNQKLIPFLTKIPAEQEYGFKYLLLGEPDIDSNMGIITIQSLGRQDMKVDGKPAEGITWEEFPDSEYSWGEYRFGQNATLYLSHPTMPFGLLSIGYGNECGYGSVAPCIKEEQTEEETLINLELQLAEYGSGNPLGREFITVFMQNYDPKEVPDVELVVVGSSPSTAVSVTVNKSGFKKEVTLAKGQLASIHLAGNVELIGTGTFSSSVIVQASADISVFSRSYKRLSSDSALLYPVSELGIEYYIVTPPWGPSNQYTEFSVVTYEKPNIIDIYLKGLVTFNKVKYPAGSKFTVVLEPFQAAQFQSTDDLSGTKVLSKYPVAVLCGHTCSMKNGRCDHVYEQLLPVSSWGSTFFIPGLSFQSKFDIAFVVASQDTTLDFQSGSKKGTKQVRGGEVSQFEVSVSSPLYITTSSKLEVLFYGTGGTFNGKIFDSFFINMPDVEKFGNIYVIVGQSLFDTNIAVLITKTSEKSITIDGKSIGGIQWKTFPGTEYSWGEYNIGKGSSKHVIENKISPFGLLSIGFSDQIGYGLVAPSLVGDPCARARCRAGEKCDVKDGKATCSYKYVGTCWGWGDPHYNTFDGYKFDLQGTCTYVLSKYSGGDSGLVPFSIEEKNEFRGSNIVAYVRMVTTTVHGHTISIKKGETPRIRVDGILQNLPVTLEGGKIRVEPSGKTALIITDFGLRVSFDWNWHVIVKLPSSYYGLTAGLCGNFNENSQDEMQKSDNTTARSITEWAESWKGNDKDPFCTDACVGKCPTCDEKEKSKYAGETSCGMLTKDNGPFSKCHPAIDTENFFNNCVFDVCMNGGARLFLCRALEAYAAECRTQGLDVSSWREKTSCPMECPQNSHYEACGTGCPASCADRTSQESCTEPCVETCQCNTGFILSGGKCMPATSCGCNYNGFYYEPNEGYWSDESCSSYCMCDPASGKVVCQEKKCKSNERCSVVDGKRGCYPSGYSTCTFLGDPHYITFDGNKFDFMGTCIYQLVKVTSTDPSLTPFTVTVQNNNRGNRVVSFTKEVTFKVFNQTIVISKDYPRKLLGSLIKRAWLRQCDLTPSQGTRWCTFCQDTDIKYKALTGKRSHSQFTLAHYIPQGALLPYHVIAPPPRRLMLTASYSSFLHFPRSIAPSRSRDDII</sequence>
<dbReference type="SUPFAM" id="SSF57567">
    <property type="entry name" value="Serine protease inhibitors"/>
    <property type="match status" value="1"/>
</dbReference>
<dbReference type="PROSITE" id="PS51233">
    <property type="entry name" value="VWFD"/>
    <property type="match status" value="2"/>
</dbReference>
<reference evidence="4" key="1">
    <citation type="submission" date="2022-03" db="EMBL/GenBank/DDBJ databases">
        <authorList>
            <person name="Alioto T."/>
            <person name="Alioto T."/>
            <person name="Gomez Garrido J."/>
        </authorList>
    </citation>
    <scope>NUCLEOTIDE SEQUENCE</scope>
</reference>
<dbReference type="FunFam" id="2.10.25.10:FF:000055">
    <property type="entry name" value="alpha-tectorin isoform X1"/>
    <property type="match status" value="1"/>
</dbReference>
<dbReference type="PANTHER" id="PTHR46534:SF2">
    <property type="entry name" value="VWFD DOMAIN-CONTAINING PROTEIN"/>
    <property type="match status" value="1"/>
</dbReference>
<keyword evidence="5" id="KW-1185">Reference proteome</keyword>
<dbReference type="InterPro" id="IPR001846">
    <property type="entry name" value="VWF_type-D"/>
</dbReference>
<evidence type="ECO:0000256" key="2">
    <source>
        <dbReference type="ARBA" id="ARBA00023180"/>
    </source>
</evidence>
<dbReference type="InterPro" id="IPR014853">
    <property type="entry name" value="VWF/SSPO/ZAN-like_Cys-rich_dom"/>
</dbReference>
<evidence type="ECO:0000256" key="1">
    <source>
        <dbReference type="ARBA" id="ARBA00023157"/>
    </source>
</evidence>